<organism evidence="1">
    <name type="scientific">Anguilla anguilla</name>
    <name type="common">European freshwater eel</name>
    <name type="synonym">Muraena anguilla</name>
    <dbReference type="NCBI Taxonomy" id="7936"/>
    <lineage>
        <taxon>Eukaryota</taxon>
        <taxon>Metazoa</taxon>
        <taxon>Chordata</taxon>
        <taxon>Craniata</taxon>
        <taxon>Vertebrata</taxon>
        <taxon>Euteleostomi</taxon>
        <taxon>Actinopterygii</taxon>
        <taxon>Neopterygii</taxon>
        <taxon>Teleostei</taxon>
        <taxon>Anguilliformes</taxon>
        <taxon>Anguillidae</taxon>
        <taxon>Anguilla</taxon>
    </lineage>
</organism>
<dbReference type="AlphaFoldDB" id="A0A0E9RXS5"/>
<reference evidence="1" key="1">
    <citation type="submission" date="2014-11" db="EMBL/GenBank/DDBJ databases">
        <authorList>
            <person name="Amaro Gonzalez C."/>
        </authorList>
    </citation>
    <scope>NUCLEOTIDE SEQUENCE</scope>
</reference>
<proteinExistence type="predicted"/>
<name>A0A0E9RXS5_ANGAN</name>
<dbReference type="EMBL" id="GBXM01075367">
    <property type="protein sequence ID" value="JAH33210.1"/>
    <property type="molecule type" value="Transcribed_RNA"/>
</dbReference>
<reference evidence="1" key="2">
    <citation type="journal article" date="2015" name="Fish Shellfish Immunol.">
        <title>Early steps in the European eel (Anguilla anguilla)-Vibrio vulnificus interaction in the gills: Role of the RtxA13 toxin.</title>
        <authorList>
            <person name="Callol A."/>
            <person name="Pajuelo D."/>
            <person name="Ebbesson L."/>
            <person name="Teles M."/>
            <person name="MacKenzie S."/>
            <person name="Amaro C."/>
        </authorList>
    </citation>
    <scope>NUCLEOTIDE SEQUENCE</scope>
</reference>
<sequence length="54" mass="6020">MGDAHGIGLQCFARLRGAHIYGNSVSIYSPDIPSLSPLCQLREMMRKSLHIIHK</sequence>
<evidence type="ECO:0000313" key="1">
    <source>
        <dbReference type="EMBL" id="JAH33210.1"/>
    </source>
</evidence>
<protein>
    <submittedName>
        <fullName evidence="1">Uncharacterized protein</fullName>
    </submittedName>
</protein>
<accession>A0A0E9RXS5</accession>